<keyword evidence="1" id="KW-0472">Membrane</keyword>
<feature type="transmembrane region" description="Helical" evidence="1">
    <location>
        <begin position="61"/>
        <end position="80"/>
    </location>
</feature>
<keyword evidence="1" id="KW-0812">Transmembrane</keyword>
<gene>
    <name evidence="3" type="ORF">AVEN_92814_1</name>
</gene>
<dbReference type="Proteomes" id="UP000499080">
    <property type="component" value="Unassembled WGS sequence"/>
</dbReference>
<feature type="transmembrane region" description="Helical" evidence="1">
    <location>
        <begin position="92"/>
        <end position="116"/>
    </location>
</feature>
<organism evidence="3 4">
    <name type="scientific">Araneus ventricosus</name>
    <name type="common">Orbweaver spider</name>
    <name type="synonym">Epeira ventricosa</name>
    <dbReference type="NCBI Taxonomy" id="182803"/>
    <lineage>
        <taxon>Eukaryota</taxon>
        <taxon>Metazoa</taxon>
        <taxon>Ecdysozoa</taxon>
        <taxon>Arthropoda</taxon>
        <taxon>Chelicerata</taxon>
        <taxon>Arachnida</taxon>
        <taxon>Araneae</taxon>
        <taxon>Araneomorphae</taxon>
        <taxon>Entelegynae</taxon>
        <taxon>Araneoidea</taxon>
        <taxon>Araneidae</taxon>
        <taxon>Araneus</taxon>
    </lineage>
</organism>
<evidence type="ECO:0000313" key="4">
    <source>
        <dbReference type="Proteomes" id="UP000499080"/>
    </source>
</evidence>
<keyword evidence="2" id="KW-0732">Signal</keyword>
<keyword evidence="4" id="KW-1185">Reference proteome</keyword>
<proteinExistence type="predicted"/>
<feature type="chain" id="PRO_5021306446" evidence="2">
    <location>
        <begin position="22"/>
        <end position="144"/>
    </location>
</feature>
<protein>
    <submittedName>
        <fullName evidence="3">Uncharacterized protein</fullName>
    </submittedName>
</protein>
<evidence type="ECO:0000256" key="1">
    <source>
        <dbReference type="SAM" id="Phobius"/>
    </source>
</evidence>
<evidence type="ECO:0000313" key="3">
    <source>
        <dbReference type="EMBL" id="GBM81685.1"/>
    </source>
</evidence>
<name>A0A4Y2IVK5_ARAVE</name>
<keyword evidence="1" id="KW-1133">Transmembrane helix</keyword>
<evidence type="ECO:0000256" key="2">
    <source>
        <dbReference type="SAM" id="SignalP"/>
    </source>
</evidence>
<dbReference type="AlphaFoldDB" id="A0A4Y2IVK5"/>
<dbReference type="EMBL" id="BGPR01002961">
    <property type="protein sequence ID" value="GBM81685.1"/>
    <property type="molecule type" value="Genomic_DNA"/>
</dbReference>
<sequence length="144" mass="16594">MTRKIFIYGLLFSFVLSLSKSVDLEKYDVKRGYDMLDKMNKAIAEKVKTRAQEIMETNSSFIHGGTLINMMLTFVIMYYSTETFRKRLTIALFGWNIIGQTITQLAWIAVTTIVFLNLKVMSLIINPRSSESILFTCQLIVLLM</sequence>
<comment type="caution">
    <text evidence="3">The sequence shown here is derived from an EMBL/GenBank/DDBJ whole genome shotgun (WGS) entry which is preliminary data.</text>
</comment>
<reference evidence="3 4" key="1">
    <citation type="journal article" date="2019" name="Sci. Rep.">
        <title>Orb-weaving spider Araneus ventricosus genome elucidates the spidroin gene catalogue.</title>
        <authorList>
            <person name="Kono N."/>
            <person name="Nakamura H."/>
            <person name="Ohtoshi R."/>
            <person name="Moran D.A.P."/>
            <person name="Shinohara A."/>
            <person name="Yoshida Y."/>
            <person name="Fujiwara M."/>
            <person name="Mori M."/>
            <person name="Tomita M."/>
            <person name="Arakawa K."/>
        </authorList>
    </citation>
    <scope>NUCLEOTIDE SEQUENCE [LARGE SCALE GENOMIC DNA]</scope>
</reference>
<accession>A0A4Y2IVK5</accession>
<feature type="signal peptide" evidence="2">
    <location>
        <begin position="1"/>
        <end position="21"/>
    </location>
</feature>